<evidence type="ECO:0000313" key="3">
    <source>
        <dbReference type="WBParaSite" id="PDA_v2.g18361.t1"/>
    </source>
</evidence>
<dbReference type="Proteomes" id="UP000887578">
    <property type="component" value="Unplaced"/>
</dbReference>
<keyword evidence="2" id="KW-1185">Reference proteome</keyword>
<evidence type="ECO:0000256" key="1">
    <source>
        <dbReference type="SAM" id="SignalP"/>
    </source>
</evidence>
<proteinExistence type="predicted"/>
<name>A0A914PJ02_9BILA</name>
<keyword evidence="1" id="KW-0732">Signal</keyword>
<feature type="signal peptide" evidence="1">
    <location>
        <begin position="1"/>
        <end position="23"/>
    </location>
</feature>
<dbReference type="WBParaSite" id="PDA_v2.g18361.t1">
    <property type="protein sequence ID" value="PDA_v2.g18361.t1"/>
    <property type="gene ID" value="PDA_v2.g18361"/>
</dbReference>
<feature type="chain" id="PRO_5038058567" evidence="1">
    <location>
        <begin position="24"/>
        <end position="67"/>
    </location>
</feature>
<organism evidence="2 3">
    <name type="scientific">Panagrolaimus davidi</name>
    <dbReference type="NCBI Taxonomy" id="227884"/>
    <lineage>
        <taxon>Eukaryota</taxon>
        <taxon>Metazoa</taxon>
        <taxon>Ecdysozoa</taxon>
        <taxon>Nematoda</taxon>
        <taxon>Chromadorea</taxon>
        <taxon>Rhabditida</taxon>
        <taxon>Tylenchina</taxon>
        <taxon>Panagrolaimomorpha</taxon>
        <taxon>Panagrolaimoidea</taxon>
        <taxon>Panagrolaimidae</taxon>
        <taxon>Panagrolaimus</taxon>
    </lineage>
</organism>
<protein>
    <submittedName>
        <fullName evidence="3">Uncharacterized protein</fullName>
    </submittedName>
</protein>
<reference evidence="3" key="1">
    <citation type="submission" date="2022-11" db="UniProtKB">
        <authorList>
            <consortium name="WormBaseParasite"/>
        </authorList>
    </citation>
    <scope>IDENTIFICATION</scope>
</reference>
<evidence type="ECO:0000313" key="2">
    <source>
        <dbReference type="Proteomes" id="UP000887578"/>
    </source>
</evidence>
<dbReference type="AlphaFoldDB" id="A0A914PJ02"/>
<accession>A0A914PJ02</accession>
<sequence>MTSFIAKVFAIACILAIICQIQAQTTCSADGDCFQQCPNGQYAGCWFFGEIGGGSTCHCFYSNDFGI</sequence>